<protein>
    <submittedName>
        <fullName evidence="1">Uncharacterized protein</fullName>
    </submittedName>
</protein>
<dbReference type="Proteomes" id="UP001598130">
    <property type="component" value="Unassembled WGS sequence"/>
</dbReference>
<dbReference type="RefSeq" id="WP_377370258.1">
    <property type="nucleotide sequence ID" value="NZ_JAOTJD010000020.1"/>
</dbReference>
<reference evidence="1 2" key="1">
    <citation type="submission" date="2022-09" db="EMBL/GenBank/DDBJ databases">
        <title>New species of Phenylobacterium.</title>
        <authorList>
            <person name="Mieszkin S."/>
        </authorList>
    </citation>
    <scope>NUCLEOTIDE SEQUENCE [LARGE SCALE GENOMIC DNA]</scope>
    <source>
        <strain evidence="1 2">HK31-G</strain>
    </source>
</reference>
<dbReference type="EMBL" id="JAOTJD010000020">
    <property type="protein sequence ID" value="MFD3264669.1"/>
    <property type="molecule type" value="Genomic_DNA"/>
</dbReference>
<accession>A0ABW6CNN2</accession>
<name>A0ABW6CNN2_9CAUL</name>
<sequence>MSPAELKRLNVVHLQKVLDRTVDLPERDRLERLIGEEHIKPDCAYPIDSSPRR</sequence>
<evidence type="ECO:0000313" key="2">
    <source>
        <dbReference type="Proteomes" id="UP001598130"/>
    </source>
</evidence>
<keyword evidence="2" id="KW-1185">Reference proteome</keyword>
<gene>
    <name evidence="1" type="ORF">OCL97_11950</name>
</gene>
<organism evidence="1 2">
    <name type="scientific">Phenylobacterium ferrooxidans</name>
    <dbReference type="NCBI Taxonomy" id="2982689"/>
    <lineage>
        <taxon>Bacteria</taxon>
        <taxon>Pseudomonadati</taxon>
        <taxon>Pseudomonadota</taxon>
        <taxon>Alphaproteobacteria</taxon>
        <taxon>Caulobacterales</taxon>
        <taxon>Caulobacteraceae</taxon>
        <taxon>Phenylobacterium</taxon>
    </lineage>
</organism>
<evidence type="ECO:0000313" key="1">
    <source>
        <dbReference type="EMBL" id="MFD3264669.1"/>
    </source>
</evidence>
<proteinExistence type="predicted"/>
<comment type="caution">
    <text evidence="1">The sequence shown here is derived from an EMBL/GenBank/DDBJ whole genome shotgun (WGS) entry which is preliminary data.</text>
</comment>